<evidence type="ECO:0000313" key="3">
    <source>
        <dbReference type="RefSeq" id="XP_034244918.1"/>
    </source>
</evidence>
<dbReference type="Pfam" id="PF08445">
    <property type="entry name" value="FR47"/>
    <property type="match status" value="1"/>
</dbReference>
<dbReference type="InterPro" id="IPR000182">
    <property type="entry name" value="GNAT_dom"/>
</dbReference>
<dbReference type="GeneID" id="117647316"/>
<dbReference type="PANTHER" id="PTHR20958:SF6">
    <property type="entry name" value="GLYCINE N-ACYLTRANSFERASE-LIKE PROTEIN"/>
    <property type="match status" value="1"/>
</dbReference>
<feature type="domain" description="N-acetyltransferase" evidence="1">
    <location>
        <begin position="170"/>
        <end position="308"/>
    </location>
</feature>
<dbReference type="PROSITE" id="PS51186">
    <property type="entry name" value="GNAT"/>
    <property type="match status" value="1"/>
</dbReference>
<accession>A0A6P8YXQ9</accession>
<dbReference type="FunCoup" id="A0A6P8YXQ9">
    <property type="interactions" value="2"/>
</dbReference>
<evidence type="ECO:0000313" key="2">
    <source>
        <dbReference type="Proteomes" id="UP000515158"/>
    </source>
</evidence>
<dbReference type="PANTHER" id="PTHR20958">
    <property type="entry name" value="GLYCINE N-ACYLTRANSFERASE-LIKE PROTEIN"/>
    <property type="match status" value="1"/>
</dbReference>
<dbReference type="OrthoDB" id="61870at2759"/>
<sequence length="312" mass="33991">MVGVEPLKLVENGEQAQRLLQALARDLPYSIHVTNIVENLLEYNAAGHLDGAPELRRAAVYRYAEDGDASDGDATVVTVCKVGPQYVTVCLHSTDTTNAALRRVLADSAVLPWGEDIHFDSVHERCVPVLLEEVRARADPASPPRLFLTDKMYLPKEEAVNMDVSCPPGYALLPLEVKHAVAVASAWGSNIWPGALDMVKSILMRHPGTVWGVFPADQTGGQPAARPAAQVAGEGGFLRMLFTAEEHRRKGLGGLVTRAACKVLAARGKDLHCNIDRPNPASMATFTKLGFRRLCEYTYVVYFAPRQPRATP</sequence>
<name>A0A6P8YXQ9_THRPL</name>
<dbReference type="KEGG" id="tpal:117647316"/>
<dbReference type="InParanoid" id="A0A6P8YXQ9"/>
<dbReference type="Gene3D" id="3.40.630.30">
    <property type="match status" value="2"/>
</dbReference>
<dbReference type="GO" id="GO:0016747">
    <property type="term" value="F:acyltransferase activity, transferring groups other than amino-acyl groups"/>
    <property type="evidence" value="ECO:0007669"/>
    <property type="project" value="InterPro"/>
</dbReference>
<dbReference type="RefSeq" id="XP_034244918.1">
    <property type="nucleotide sequence ID" value="XM_034389027.1"/>
</dbReference>
<keyword evidence="2" id="KW-1185">Reference proteome</keyword>
<dbReference type="AlphaFoldDB" id="A0A6P8YXQ9"/>
<evidence type="ECO:0000259" key="1">
    <source>
        <dbReference type="PROSITE" id="PS51186"/>
    </source>
</evidence>
<dbReference type="Proteomes" id="UP000515158">
    <property type="component" value="Unplaced"/>
</dbReference>
<proteinExistence type="predicted"/>
<dbReference type="SUPFAM" id="SSF55729">
    <property type="entry name" value="Acyl-CoA N-acyltransferases (Nat)"/>
    <property type="match status" value="1"/>
</dbReference>
<dbReference type="InterPro" id="IPR016181">
    <property type="entry name" value="Acyl_CoA_acyltransferase"/>
</dbReference>
<organism evidence="3">
    <name type="scientific">Thrips palmi</name>
    <name type="common">Melon thrips</name>
    <dbReference type="NCBI Taxonomy" id="161013"/>
    <lineage>
        <taxon>Eukaryota</taxon>
        <taxon>Metazoa</taxon>
        <taxon>Ecdysozoa</taxon>
        <taxon>Arthropoda</taxon>
        <taxon>Hexapoda</taxon>
        <taxon>Insecta</taxon>
        <taxon>Pterygota</taxon>
        <taxon>Neoptera</taxon>
        <taxon>Paraneoptera</taxon>
        <taxon>Thysanoptera</taxon>
        <taxon>Terebrantia</taxon>
        <taxon>Thripoidea</taxon>
        <taxon>Thripidae</taxon>
        <taxon>Thrips</taxon>
    </lineage>
</organism>
<reference evidence="3" key="1">
    <citation type="submission" date="2025-08" db="UniProtKB">
        <authorList>
            <consortium name="RefSeq"/>
        </authorList>
    </citation>
    <scope>IDENTIFICATION</scope>
    <source>
        <tissue evidence="3">Total insect</tissue>
    </source>
</reference>
<dbReference type="InterPro" id="IPR013653">
    <property type="entry name" value="GCN5-like_dom"/>
</dbReference>
<gene>
    <name evidence="3" type="primary">LOC117647316</name>
</gene>
<protein>
    <submittedName>
        <fullName evidence="3">Uncharacterized protein LOC117647316</fullName>
    </submittedName>
</protein>
<dbReference type="CDD" id="cd04301">
    <property type="entry name" value="NAT_SF"/>
    <property type="match status" value="1"/>
</dbReference>
<dbReference type="InterPro" id="IPR053225">
    <property type="entry name" value="Acyl-CoA_N-acyltransferase"/>
</dbReference>